<comment type="caution">
    <text evidence="2">The sequence shown here is derived from an EMBL/GenBank/DDBJ whole genome shotgun (WGS) entry which is preliminary data.</text>
</comment>
<keyword evidence="3" id="KW-1185">Reference proteome</keyword>
<dbReference type="Gene3D" id="3.90.550.10">
    <property type="entry name" value="Spore Coat Polysaccharide Biosynthesis Protein SpsA, Chain A"/>
    <property type="match status" value="1"/>
</dbReference>
<accession>A0ABP6XSA0</accession>
<dbReference type="SUPFAM" id="SSF53448">
    <property type="entry name" value="Nucleotide-diphospho-sugar transferases"/>
    <property type="match status" value="1"/>
</dbReference>
<sequence>MSGRPKVSVCMITYGHEKFVKQAVQGVLMQECEFEIELIVADDCSPDTTQFIVEGIIKEHPRGYRVKYVKHSENKGMLANFIWAMNQCCGDYIAFCEGDDYWTDSLKLQKQVGFLEANLDYGICFHNVNVFYQKENRLCADGFTRAVPETTTTLDLARGNYMHTPSVVMRNDFELPQWYSKSPLGDWPLYMIAAHNKMIKRLEDIMAVYRVHEKGVWALQSREYRVRNTIKSFELVLESKVVDDEVKTVLRRTIQDFRSILGKGESFVYHFFKYIKNKYLKMIKL</sequence>
<dbReference type="PANTHER" id="PTHR22916">
    <property type="entry name" value="GLYCOSYLTRANSFERASE"/>
    <property type="match status" value="1"/>
</dbReference>
<evidence type="ECO:0000259" key="1">
    <source>
        <dbReference type="Pfam" id="PF00535"/>
    </source>
</evidence>
<dbReference type="Proteomes" id="UP001500954">
    <property type="component" value="Unassembled WGS sequence"/>
</dbReference>
<dbReference type="RefSeq" id="WP_345006044.1">
    <property type="nucleotide sequence ID" value="NZ_BAABCY010000060.1"/>
</dbReference>
<evidence type="ECO:0000313" key="3">
    <source>
        <dbReference type="Proteomes" id="UP001500954"/>
    </source>
</evidence>
<evidence type="ECO:0000313" key="2">
    <source>
        <dbReference type="EMBL" id="GAA3571839.1"/>
    </source>
</evidence>
<dbReference type="Pfam" id="PF00535">
    <property type="entry name" value="Glycos_transf_2"/>
    <property type="match status" value="1"/>
</dbReference>
<organism evidence="2 3">
    <name type="scientific">Snuella lapsa</name>
    <dbReference type="NCBI Taxonomy" id="870481"/>
    <lineage>
        <taxon>Bacteria</taxon>
        <taxon>Pseudomonadati</taxon>
        <taxon>Bacteroidota</taxon>
        <taxon>Flavobacteriia</taxon>
        <taxon>Flavobacteriales</taxon>
        <taxon>Flavobacteriaceae</taxon>
        <taxon>Snuella</taxon>
    </lineage>
</organism>
<name>A0ABP6XSA0_9FLAO</name>
<proteinExistence type="predicted"/>
<dbReference type="InterPro" id="IPR029044">
    <property type="entry name" value="Nucleotide-diphossugar_trans"/>
</dbReference>
<dbReference type="PANTHER" id="PTHR22916:SF3">
    <property type="entry name" value="UDP-GLCNAC:BETAGAL BETA-1,3-N-ACETYLGLUCOSAMINYLTRANSFERASE-LIKE PROTEIN 1"/>
    <property type="match status" value="1"/>
</dbReference>
<gene>
    <name evidence="2" type="ORF">GCM10022395_21550</name>
</gene>
<reference evidence="3" key="1">
    <citation type="journal article" date="2019" name="Int. J. Syst. Evol. Microbiol.">
        <title>The Global Catalogue of Microorganisms (GCM) 10K type strain sequencing project: providing services to taxonomists for standard genome sequencing and annotation.</title>
        <authorList>
            <consortium name="The Broad Institute Genomics Platform"/>
            <consortium name="The Broad Institute Genome Sequencing Center for Infectious Disease"/>
            <person name="Wu L."/>
            <person name="Ma J."/>
        </authorList>
    </citation>
    <scope>NUCLEOTIDE SEQUENCE [LARGE SCALE GENOMIC DNA]</scope>
    <source>
        <strain evidence="3">JCM 17111</strain>
    </source>
</reference>
<dbReference type="EMBL" id="BAABCY010000060">
    <property type="protein sequence ID" value="GAA3571839.1"/>
    <property type="molecule type" value="Genomic_DNA"/>
</dbReference>
<protein>
    <recommendedName>
        <fullName evidence="1">Glycosyltransferase 2-like domain-containing protein</fullName>
    </recommendedName>
</protein>
<feature type="domain" description="Glycosyltransferase 2-like" evidence="1">
    <location>
        <begin position="8"/>
        <end position="134"/>
    </location>
</feature>
<dbReference type="InterPro" id="IPR001173">
    <property type="entry name" value="Glyco_trans_2-like"/>
</dbReference>